<evidence type="ECO:0000313" key="2">
    <source>
        <dbReference type="EMBL" id="AVO40357.1"/>
    </source>
</evidence>
<dbReference type="SUPFAM" id="SSF51556">
    <property type="entry name" value="Metallo-dependent hydrolases"/>
    <property type="match status" value="1"/>
</dbReference>
<dbReference type="EMBL" id="CP027669">
    <property type="protein sequence ID" value="AVO40357.1"/>
    <property type="molecule type" value="Genomic_DNA"/>
</dbReference>
<dbReference type="PROSITE" id="PS51365">
    <property type="entry name" value="RENAL_DIPEPTIDASE_2"/>
    <property type="match status" value="1"/>
</dbReference>
<accession>A0A2S0MX29</accession>
<keyword evidence="3" id="KW-1185">Reference proteome</keyword>
<dbReference type="AlphaFoldDB" id="A0A2S0MX29"/>
<evidence type="ECO:0000256" key="1">
    <source>
        <dbReference type="SAM" id="Phobius"/>
    </source>
</evidence>
<keyword evidence="1" id="KW-1133">Transmembrane helix</keyword>
<evidence type="ECO:0000313" key="3">
    <source>
        <dbReference type="Proteomes" id="UP000239326"/>
    </source>
</evidence>
<sequence length="463" mass="48788">MVVVLLVLARTATPAEMAFAVFRGNGRAANIEPDSTGLESCETYSGGVRVADKCSSRSAPDVQPQLTGSQNDWNRNFQGFAMGRLTRRLVLAGGGVALAAVGVGGYLIKHPRPAPIGFDITPEELVRARALLSHHPSIDAHAHPGRTFVDGAENLSGLVWVYAKLGTFEKRTIADMQAGGLTAAAFAAVSDFQTLGTAGEGLTAVRNFAPGEAWTSYKRQIGKLQALTESGLVRPIKTLADFQAAKASGKPGAFLTVEGGDFLEGKPERVAEAYADGVRSITLMHYRNNELGDIITGAPVHGKLSDAGVAVVKAMNAIGMLVDVAHASEATAMGAIRASSKPVMASHVHVQSEKLHHPRFISLDLAKAVAETGGGVLGAWPAGIGIVDLNGFVDRTFELVDHVGIDHVCLGTDMDANYKPVFDTYANLPVYVAGLLKRGMREPEVAKLIGGNFLRVFAAVQST</sequence>
<proteinExistence type="predicted"/>
<organism evidence="2 3">
    <name type="scientific">Simplicispira suum</name>
    <dbReference type="NCBI Taxonomy" id="2109915"/>
    <lineage>
        <taxon>Bacteria</taxon>
        <taxon>Pseudomonadati</taxon>
        <taxon>Pseudomonadota</taxon>
        <taxon>Betaproteobacteria</taxon>
        <taxon>Burkholderiales</taxon>
        <taxon>Comamonadaceae</taxon>
        <taxon>Simplicispira</taxon>
    </lineage>
</organism>
<evidence type="ECO:0008006" key="4">
    <source>
        <dbReference type="Google" id="ProtNLM"/>
    </source>
</evidence>
<dbReference type="GO" id="GO:0006508">
    <property type="term" value="P:proteolysis"/>
    <property type="evidence" value="ECO:0007669"/>
    <property type="project" value="InterPro"/>
</dbReference>
<dbReference type="Gene3D" id="3.20.20.140">
    <property type="entry name" value="Metal-dependent hydrolases"/>
    <property type="match status" value="1"/>
</dbReference>
<dbReference type="Pfam" id="PF01244">
    <property type="entry name" value="Peptidase_M19"/>
    <property type="match status" value="1"/>
</dbReference>
<dbReference type="GO" id="GO:0070573">
    <property type="term" value="F:metallodipeptidase activity"/>
    <property type="evidence" value="ECO:0007669"/>
    <property type="project" value="InterPro"/>
</dbReference>
<feature type="transmembrane region" description="Helical" evidence="1">
    <location>
        <begin position="89"/>
        <end position="108"/>
    </location>
</feature>
<dbReference type="PANTHER" id="PTHR10443:SF12">
    <property type="entry name" value="DIPEPTIDASE"/>
    <property type="match status" value="1"/>
</dbReference>
<keyword evidence="1" id="KW-0472">Membrane</keyword>
<dbReference type="InterPro" id="IPR008257">
    <property type="entry name" value="Pept_M19"/>
</dbReference>
<keyword evidence="1" id="KW-0812">Transmembrane</keyword>
<dbReference type="OrthoDB" id="9804920at2"/>
<gene>
    <name evidence="2" type="ORF">C6571_02850</name>
</gene>
<dbReference type="InterPro" id="IPR032466">
    <property type="entry name" value="Metal_Hydrolase"/>
</dbReference>
<reference evidence="2 3" key="1">
    <citation type="submission" date="2018-03" db="EMBL/GenBank/DDBJ databases">
        <title>Genome sequencing of Simplicispira sp.</title>
        <authorList>
            <person name="Kim S.-J."/>
            <person name="Heo J."/>
            <person name="Kwon S.-W."/>
        </authorList>
    </citation>
    <scope>NUCLEOTIDE SEQUENCE [LARGE SCALE GENOMIC DNA]</scope>
    <source>
        <strain evidence="2 3">SC1-8</strain>
    </source>
</reference>
<name>A0A2S0MX29_9BURK</name>
<dbReference type="KEGG" id="simp:C6571_02850"/>
<dbReference type="PANTHER" id="PTHR10443">
    <property type="entry name" value="MICROSOMAL DIPEPTIDASE"/>
    <property type="match status" value="1"/>
</dbReference>
<dbReference type="Proteomes" id="UP000239326">
    <property type="component" value="Chromosome"/>
</dbReference>
<protein>
    <recommendedName>
        <fullName evidence="4">Peptidase M19</fullName>
    </recommendedName>
</protein>